<dbReference type="EMBL" id="SGBD01000005">
    <property type="protein sequence ID" value="RZD13968.1"/>
    <property type="molecule type" value="Genomic_DNA"/>
</dbReference>
<dbReference type="Proteomes" id="UP000320813">
    <property type="component" value="Unassembled WGS sequence"/>
</dbReference>
<dbReference type="PROSITE" id="PS01081">
    <property type="entry name" value="HTH_TETR_1"/>
    <property type="match status" value="1"/>
</dbReference>
<dbReference type="InterPro" id="IPR009057">
    <property type="entry name" value="Homeodomain-like_sf"/>
</dbReference>
<keyword evidence="1 2" id="KW-0238">DNA-binding</keyword>
<dbReference type="Pfam" id="PF00440">
    <property type="entry name" value="TetR_N"/>
    <property type="match status" value="1"/>
</dbReference>
<dbReference type="InterPro" id="IPR050624">
    <property type="entry name" value="HTH-type_Tx_Regulator"/>
</dbReference>
<accession>A0A519B9T7</accession>
<dbReference type="SUPFAM" id="SSF46689">
    <property type="entry name" value="Homeodomain-like"/>
    <property type="match status" value="1"/>
</dbReference>
<dbReference type="InterPro" id="IPR001647">
    <property type="entry name" value="HTH_TetR"/>
</dbReference>
<sequence>MSSIKENIAKKKIFEFCIREFARAGYANVSIRNISKGVGISIGAIYYYFSSKEQIGQFLYDKTTEIILNKIRLGIKKAPNDKEALRSIIYNLFDMSEKEPHLMEFILYVKHKEFLPDAPPICSSKPFEFIKNFIKEKIESGVFRDMDIVIASALIMGPVIRIIQLRMDNILKNDIRLYTKPLLNGIVKSIFKKQA</sequence>
<organism evidence="4 5">
    <name type="scientific">Candidatus Acidulodesulfobacterium ferriphilum</name>
    <dbReference type="NCBI Taxonomy" id="2597223"/>
    <lineage>
        <taxon>Bacteria</taxon>
        <taxon>Deltaproteobacteria</taxon>
        <taxon>Candidatus Acidulodesulfobacterales</taxon>
        <taxon>Candidatus Acidulodesulfobacterium</taxon>
    </lineage>
</organism>
<evidence type="ECO:0000313" key="5">
    <source>
        <dbReference type="Proteomes" id="UP000320813"/>
    </source>
</evidence>
<dbReference type="PANTHER" id="PTHR43479:SF11">
    <property type="entry name" value="ACREF_ENVCD OPERON REPRESSOR-RELATED"/>
    <property type="match status" value="1"/>
</dbReference>
<evidence type="ECO:0000256" key="2">
    <source>
        <dbReference type="PROSITE-ProRule" id="PRU00335"/>
    </source>
</evidence>
<dbReference type="GO" id="GO:0003677">
    <property type="term" value="F:DNA binding"/>
    <property type="evidence" value="ECO:0007669"/>
    <property type="project" value="UniProtKB-UniRule"/>
</dbReference>
<name>A0A519B9T7_9DELT</name>
<proteinExistence type="predicted"/>
<gene>
    <name evidence="4" type="ORF">EVJ47_08550</name>
</gene>
<dbReference type="InterPro" id="IPR036271">
    <property type="entry name" value="Tet_transcr_reg_TetR-rel_C_sf"/>
</dbReference>
<dbReference type="Gene3D" id="1.10.357.10">
    <property type="entry name" value="Tetracycline Repressor, domain 2"/>
    <property type="match status" value="1"/>
</dbReference>
<dbReference type="InterPro" id="IPR023772">
    <property type="entry name" value="DNA-bd_HTH_TetR-type_CS"/>
</dbReference>
<feature type="domain" description="HTH tetR-type" evidence="3">
    <location>
        <begin position="7"/>
        <end position="67"/>
    </location>
</feature>
<feature type="DNA-binding region" description="H-T-H motif" evidence="2">
    <location>
        <begin position="30"/>
        <end position="49"/>
    </location>
</feature>
<dbReference type="PANTHER" id="PTHR43479">
    <property type="entry name" value="ACREF/ENVCD OPERON REPRESSOR-RELATED"/>
    <property type="match status" value="1"/>
</dbReference>
<dbReference type="AlphaFoldDB" id="A0A519B9T7"/>
<dbReference type="PROSITE" id="PS50977">
    <property type="entry name" value="HTH_TETR_2"/>
    <property type="match status" value="1"/>
</dbReference>
<comment type="caution">
    <text evidence="4">The sequence shown here is derived from an EMBL/GenBank/DDBJ whole genome shotgun (WGS) entry which is preliminary data.</text>
</comment>
<evidence type="ECO:0000313" key="4">
    <source>
        <dbReference type="EMBL" id="RZD13968.1"/>
    </source>
</evidence>
<protein>
    <submittedName>
        <fullName evidence="4">TetR/AcrR family transcriptional regulator</fullName>
    </submittedName>
</protein>
<evidence type="ECO:0000256" key="1">
    <source>
        <dbReference type="ARBA" id="ARBA00023125"/>
    </source>
</evidence>
<evidence type="ECO:0000259" key="3">
    <source>
        <dbReference type="PROSITE" id="PS50977"/>
    </source>
</evidence>
<dbReference type="SUPFAM" id="SSF48498">
    <property type="entry name" value="Tetracyclin repressor-like, C-terminal domain"/>
    <property type="match status" value="1"/>
</dbReference>
<reference evidence="4 5" key="1">
    <citation type="submission" date="2019-01" db="EMBL/GenBank/DDBJ databases">
        <title>Insights into ecological role of a new deltaproteobacterial order Candidatus Sinidesulfobacterales (Sva0485) by metagenomics and metatranscriptomics.</title>
        <authorList>
            <person name="Tan S."/>
            <person name="Liu J."/>
            <person name="Fang Y."/>
            <person name="Hedlund B.P."/>
            <person name="Lian Z.H."/>
            <person name="Huang L.Y."/>
            <person name="Li J.T."/>
            <person name="Huang L.N."/>
            <person name="Li W.J."/>
            <person name="Jiang H.C."/>
            <person name="Dong H.L."/>
            <person name="Shu W.S."/>
        </authorList>
    </citation>
    <scope>NUCLEOTIDE SEQUENCE [LARGE SCALE GENOMIC DNA]</scope>
    <source>
        <strain evidence="4">AP3</strain>
    </source>
</reference>